<feature type="transmembrane region" description="Helical" evidence="7">
    <location>
        <begin position="410"/>
        <end position="432"/>
    </location>
</feature>
<keyword evidence="3 7" id="KW-0812">Transmembrane</keyword>
<sequence>MADVELKQEISNVGVREDDGNMSSTSLPETPRKDINGVTLIPRPSDDPRDPLNWTMPKKVLIVTAICIAAFSGFVSPLAGQLTVRPQSILYHKTTTQIAYQNSAASAGLASGGFFFAPLSFRFGRSSVIFWTLIGCLLTQIWATQMVHENDYNSFIASRFLSGFFGGVTGVLGPRILHDLFFLHQRGRAFTAFHWCFNFGSVAGPTLSAFIASGRSWTLEFWWTVGLLGASIIFVFLFLHETAWVREKGGANPDPPTSFIANRFATFFPGSRITPKASMKQTLRIAATPFQVAVSPVILIMSVFTLVSFGFYIAMNALTPVWLQKPTKVGGYGFTAQQNAYFSFVHWVGHGIALLYGHFVSDRLPLYIAARNGGIWKPEYRLHALWFPAVICNPIGLGLFAAALQYDLSWGVIAFGQVLVTFASLGIIPITVNYACECFTTHPAETAITVNAYRLLFGLSVAFYINNWVAAVTIGWTYGMMALFDLFSFVFIIILIWKGHAIREWTVGGLNSTEEGEHVVDDKGNHAEAAV</sequence>
<dbReference type="PANTHER" id="PTHR23502:SF132">
    <property type="entry name" value="POLYAMINE TRANSPORTER 2-RELATED"/>
    <property type="match status" value="1"/>
</dbReference>
<dbReference type="AlphaFoldDB" id="A0A3E2HNB0"/>
<keyword evidence="2" id="KW-0813">Transport</keyword>
<reference evidence="9 10" key="1">
    <citation type="submission" date="2018-05" db="EMBL/GenBank/DDBJ databases">
        <title>Draft genome sequence of Scytalidium lignicola DSM 105466, a ubiquitous saprotrophic fungus.</title>
        <authorList>
            <person name="Buettner E."/>
            <person name="Gebauer A.M."/>
            <person name="Hofrichter M."/>
            <person name="Liers C."/>
            <person name="Kellner H."/>
        </authorList>
    </citation>
    <scope>NUCLEOTIDE SEQUENCE [LARGE SCALE GENOMIC DNA]</scope>
    <source>
        <strain evidence="9 10">DSM 105466</strain>
    </source>
</reference>
<feature type="transmembrane region" description="Helical" evidence="7">
    <location>
        <begin position="221"/>
        <end position="239"/>
    </location>
</feature>
<evidence type="ECO:0000313" key="10">
    <source>
        <dbReference type="Proteomes" id="UP000258309"/>
    </source>
</evidence>
<evidence type="ECO:0000256" key="6">
    <source>
        <dbReference type="SAM" id="MobiDB-lite"/>
    </source>
</evidence>
<dbReference type="EMBL" id="NCSJ02000015">
    <property type="protein sequence ID" value="RFU34879.1"/>
    <property type="molecule type" value="Genomic_DNA"/>
</dbReference>
<evidence type="ECO:0000256" key="4">
    <source>
        <dbReference type="ARBA" id="ARBA00022989"/>
    </source>
</evidence>
<evidence type="ECO:0000256" key="3">
    <source>
        <dbReference type="ARBA" id="ARBA00022692"/>
    </source>
</evidence>
<proteinExistence type="predicted"/>
<feature type="transmembrane region" description="Helical" evidence="7">
    <location>
        <begin position="290"/>
        <end position="315"/>
    </location>
</feature>
<evidence type="ECO:0000256" key="7">
    <source>
        <dbReference type="SAM" id="Phobius"/>
    </source>
</evidence>
<gene>
    <name evidence="9" type="ORF">B7463_g1455</name>
</gene>
<accession>A0A3E2HNB0</accession>
<feature type="transmembrane region" description="Helical" evidence="7">
    <location>
        <begin position="99"/>
        <end position="121"/>
    </location>
</feature>
<feature type="transmembrane region" description="Helical" evidence="7">
    <location>
        <begin position="452"/>
        <end position="470"/>
    </location>
</feature>
<dbReference type="GO" id="GO:0022857">
    <property type="term" value="F:transmembrane transporter activity"/>
    <property type="evidence" value="ECO:0007669"/>
    <property type="project" value="InterPro"/>
</dbReference>
<dbReference type="PANTHER" id="PTHR23502">
    <property type="entry name" value="MAJOR FACILITATOR SUPERFAMILY"/>
    <property type="match status" value="1"/>
</dbReference>
<dbReference type="SUPFAM" id="SSF103473">
    <property type="entry name" value="MFS general substrate transporter"/>
    <property type="match status" value="1"/>
</dbReference>
<dbReference type="PROSITE" id="PS50850">
    <property type="entry name" value="MFS"/>
    <property type="match status" value="1"/>
</dbReference>
<feature type="transmembrane region" description="Helical" evidence="7">
    <location>
        <begin position="476"/>
        <end position="497"/>
    </location>
</feature>
<evidence type="ECO:0000259" key="8">
    <source>
        <dbReference type="PROSITE" id="PS50850"/>
    </source>
</evidence>
<dbReference type="Proteomes" id="UP000258309">
    <property type="component" value="Unassembled WGS sequence"/>
</dbReference>
<evidence type="ECO:0000256" key="5">
    <source>
        <dbReference type="ARBA" id="ARBA00023136"/>
    </source>
</evidence>
<protein>
    <recommendedName>
        <fullName evidence="8">Major facilitator superfamily (MFS) profile domain-containing protein</fullName>
    </recommendedName>
</protein>
<feature type="transmembrane region" description="Helical" evidence="7">
    <location>
        <begin position="382"/>
        <end position="404"/>
    </location>
</feature>
<dbReference type="GO" id="GO:0005886">
    <property type="term" value="C:plasma membrane"/>
    <property type="evidence" value="ECO:0007669"/>
    <property type="project" value="TreeGrafter"/>
</dbReference>
<feature type="transmembrane region" description="Helical" evidence="7">
    <location>
        <begin position="195"/>
        <end position="215"/>
    </location>
</feature>
<name>A0A3E2HNB0_SCYLI</name>
<feature type="non-terminal residue" evidence="9">
    <location>
        <position position="531"/>
    </location>
</feature>
<comment type="caution">
    <text evidence="9">The sequence shown here is derived from an EMBL/GenBank/DDBJ whole genome shotgun (WGS) entry which is preliminary data.</text>
</comment>
<dbReference type="Pfam" id="PF07690">
    <property type="entry name" value="MFS_1"/>
    <property type="match status" value="1"/>
</dbReference>
<evidence type="ECO:0000313" key="9">
    <source>
        <dbReference type="EMBL" id="RFU34879.1"/>
    </source>
</evidence>
<organism evidence="9 10">
    <name type="scientific">Scytalidium lignicola</name>
    <name type="common">Hyphomycete</name>
    <dbReference type="NCBI Taxonomy" id="5539"/>
    <lineage>
        <taxon>Eukaryota</taxon>
        <taxon>Fungi</taxon>
        <taxon>Dikarya</taxon>
        <taxon>Ascomycota</taxon>
        <taxon>Pezizomycotina</taxon>
        <taxon>Leotiomycetes</taxon>
        <taxon>Leotiomycetes incertae sedis</taxon>
        <taxon>Scytalidium</taxon>
    </lineage>
</organism>
<dbReference type="InterPro" id="IPR036259">
    <property type="entry name" value="MFS_trans_sf"/>
</dbReference>
<evidence type="ECO:0000256" key="2">
    <source>
        <dbReference type="ARBA" id="ARBA00022448"/>
    </source>
</evidence>
<dbReference type="OrthoDB" id="2533084at2759"/>
<evidence type="ECO:0000256" key="1">
    <source>
        <dbReference type="ARBA" id="ARBA00004141"/>
    </source>
</evidence>
<dbReference type="InterPro" id="IPR011701">
    <property type="entry name" value="MFS"/>
</dbReference>
<feature type="transmembrane region" description="Helical" evidence="7">
    <location>
        <begin position="160"/>
        <end position="183"/>
    </location>
</feature>
<dbReference type="Gene3D" id="1.20.1250.20">
    <property type="entry name" value="MFS general substrate transporter like domains"/>
    <property type="match status" value="1"/>
</dbReference>
<feature type="domain" description="Major facilitator superfamily (MFS) profile" evidence="8">
    <location>
        <begin position="61"/>
        <end position="500"/>
    </location>
</feature>
<feature type="non-terminal residue" evidence="9">
    <location>
        <position position="1"/>
    </location>
</feature>
<dbReference type="STRING" id="5539.A0A3E2HNB0"/>
<feature type="transmembrane region" description="Helical" evidence="7">
    <location>
        <begin position="340"/>
        <end position="361"/>
    </location>
</feature>
<keyword evidence="5 7" id="KW-0472">Membrane</keyword>
<feature type="transmembrane region" description="Helical" evidence="7">
    <location>
        <begin position="60"/>
        <end position="79"/>
    </location>
</feature>
<keyword evidence="4 7" id="KW-1133">Transmembrane helix</keyword>
<dbReference type="InterPro" id="IPR020846">
    <property type="entry name" value="MFS_dom"/>
</dbReference>
<dbReference type="OMA" id="FYVGMNA"/>
<feature type="region of interest" description="Disordered" evidence="6">
    <location>
        <begin position="1"/>
        <end position="49"/>
    </location>
</feature>
<keyword evidence="10" id="KW-1185">Reference proteome</keyword>
<comment type="subcellular location">
    <subcellularLocation>
        <location evidence="1">Membrane</location>
        <topology evidence="1">Multi-pass membrane protein</topology>
    </subcellularLocation>
</comment>
<feature type="transmembrane region" description="Helical" evidence="7">
    <location>
        <begin position="128"/>
        <end position="148"/>
    </location>
</feature>